<proteinExistence type="predicted"/>
<feature type="non-terminal residue" evidence="1">
    <location>
        <position position="1"/>
    </location>
</feature>
<evidence type="ECO:0000313" key="2">
    <source>
        <dbReference type="Proteomes" id="UP000054279"/>
    </source>
</evidence>
<accession>A0A0C9T317</accession>
<evidence type="ECO:0000313" key="1">
    <source>
        <dbReference type="EMBL" id="KIJ23238.1"/>
    </source>
</evidence>
<dbReference type="OrthoDB" id="2139957at2759"/>
<organism evidence="1 2">
    <name type="scientific">Sphaerobolus stellatus (strain SS14)</name>
    <dbReference type="NCBI Taxonomy" id="990650"/>
    <lineage>
        <taxon>Eukaryota</taxon>
        <taxon>Fungi</taxon>
        <taxon>Dikarya</taxon>
        <taxon>Basidiomycota</taxon>
        <taxon>Agaricomycotina</taxon>
        <taxon>Agaricomycetes</taxon>
        <taxon>Phallomycetidae</taxon>
        <taxon>Geastrales</taxon>
        <taxon>Sphaerobolaceae</taxon>
        <taxon>Sphaerobolus</taxon>
    </lineage>
</organism>
<dbReference type="InterPro" id="IPR013320">
    <property type="entry name" value="ConA-like_dom_sf"/>
</dbReference>
<reference evidence="1 2" key="1">
    <citation type="submission" date="2014-06" db="EMBL/GenBank/DDBJ databases">
        <title>Evolutionary Origins and Diversification of the Mycorrhizal Mutualists.</title>
        <authorList>
            <consortium name="DOE Joint Genome Institute"/>
            <consortium name="Mycorrhizal Genomics Consortium"/>
            <person name="Kohler A."/>
            <person name="Kuo A."/>
            <person name="Nagy L.G."/>
            <person name="Floudas D."/>
            <person name="Copeland A."/>
            <person name="Barry K.W."/>
            <person name="Cichocki N."/>
            <person name="Veneault-Fourrey C."/>
            <person name="LaButti K."/>
            <person name="Lindquist E.A."/>
            <person name="Lipzen A."/>
            <person name="Lundell T."/>
            <person name="Morin E."/>
            <person name="Murat C."/>
            <person name="Riley R."/>
            <person name="Ohm R."/>
            <person name="Sun H."/>
            <person name="Tunlid A."/>
            <person name="Henrissat B."/>
            <person name="Grigoriev I.V."/>
            <person name="Hibbett D.S."/>
            <person name="Martin F."/>
        </authorList>
    </citation>
    <scope>NUCLEOTIDE SEQUENCE [LARGE SCALE GENOMIC DNA]</scope>
    <source>
        <strain evidence="1 2">SS14</strain>
    </source>
</reference>
<gene>
    <name evidence="1" type="ORF">M422DRAFT_141711</name>
</gene>
<protein>
    <submittedName>
        <fullName evidence="1">Uncharacterized protein</fullName>
    </submittedName>
</protein>
<sequence length="124" mass="13531">AGLALLRDNSSWIGIRRDSRTVRVTWFSNITMDSNWNTSNNDSEIATGSALSVSGRVWLRVAVDTHAISSSQGIFSYGTDGNSFTNLVPGFIMDTSRKFFIGYRYVILNYATSALGGSVTVSSF</sequence>
<keyword evidence="2" id="KW-1185">Reference proteome</keyword>
<dbReference type="Proteomes" id="UP000054279">
    <property type="component" value="Unassembled WGS sequence"/>
</dbReference>
<dbReference type="Gene3D" id="2.60.120.200">
    <property type="match status" value="1"/>
</dbReference>
<dbReference type="AlphaFoldDB" id="A0A0C9T317"/>
<dbReference type="EMBL" id="KN837749">
    <property type="protein sequence ID" value="KIJ23238.1"/>
    <property type="molecule type" value="Genomic_DNA"/>
</dbReference>
<name>A0A0C9T317_SPHS4</name>
<dbReference type="SUPFAM" id="SSF49899">
    <property type="entry name" value="Concanavalin A-like lectins/glucanases"/>
    <property type="match status" value="1"/>
</dbReference>
<dbReference type="HOGENOM" id="CLU_124537_0_0_1"/>
<feature type="non-terminal residue" evidence="1">
    <location>
        <position position="124"/>
    </location>
</feature>